<dbReference type="RefSeq" id="WP_179980497.1">
    <property type="nucleotide sequence ID" value="NZ_LT608333.1"/>
</dbReference>
<dbReference type="InterPro" id="IPR027417">
    <property type="entry name" value="P-loop_NTPase"/>
</dbReference>
<sequence length="1090" mass="117194">MSVGSYIAALLASEKLGGQVTCHRLLPAAEPQYAQTRLPWPTAISRILEQRGIAGLYSHQALATDHIRAGHSIVAATPTASGKSLIYNLPVLERHLRDPDARALYLFPLKALAQDQLAAFNALTATWPKDARPAAALYDGDTTDHFRRKIRRDPPAVLISNPEMLHLGILPHHEQWAAFLAGLTHVVVDEAHTYRGVFGAHMAQVFRRLNRLAGRYGAKPVYVLCTATVGNPGELGAALTGTAYPAADENSAPGGTGSGTTHSATGNIVTATAPVFQTVNSAAPPPVVIDKSGAPQGPRHFVFLNPEQSPATAAIDLLKAALARNLRTIVYCRSRRMTELISLWAGQSGSFASRISAYRAGFLPEERRSIESRMASGDLLAVVSTSALELGIDIGGLDVCILVGYPGTVMATLQRGGRVGRAQQESAVIIVAGEDALDQYFARNPDDFFSRPPEKAVVNPDNEVILARHLECAAAEMPLRPGEPMLASAAALTAARQLNAQGLLLQSADGSQLMASRKRPQRHVDLRGTGQTFSIEDEQGHIIGSVDGFRAWRETHPGAVYLHRGRSYIIDDMDPARARIMAKEAKVGWFTRTRGQKTTDILEETARMSLGRALVCRGRLRIIDTVTGYEKRSTSGNRLLTITPLDAPPQVFETEGLWFVIPDNIRAEMEDNFMHFMGGIHALEHAAIGMLPLLIMADRNDFGGISTPMHAQLGLSAVFIYDGLPGGAGLTRQAFGDARALLEATYKTVAACPCEDGCPSCVHSPKCGSGNRPIDKRAALELLRQLLTPGAEGDTLREKLVISPPPLRPELEFAAAGVTAAPQSRPDTAASPHNAPAPAAHAGNGFSTAMSAPANSAAPAPAGGPAETPPVRTGSALPHYPTGHGANTAPASTEGGSPMTDLMGYISLPPPEHFVVFDVETRRSAAEVGGWHKAGDMGVSVAVAYDSRDDDFFSYTQDELPALFERMRASGLVVGFNSLRFDYAVLAPFAPFDLRNLPSLDILQRIKDRLSYRISLDNLGQATLEAPKSADGLQALRWWKEGKMDEIAAYCRMDVDLTRRLYLYGLEHGHLLFTNKAGSRVRVPVDLRSS</sequence>
<feature type="domain" description="Helicase ATP-binding" evidence="4">
    <location>
        <begin position="64"/>
        <end position="247"/>
    </location>
</feature>
<dbReference type="Pfam" id="PF00271">
    <property type="entry name" value="Helicase_C"/>
    <property type="match status" value="1"/>
</dbReference>
<dbReference type="EMBL" id="FMJC01000002">
    <property type="protein sequence ID" value="SCM73089.1"/>
    <property type="molecule type" value="Genomic_DNA"/>
</dbReference>
<feature type="domain" description="Helicase C-terminal" evidence="5">
    <location>
        <begin position="314"/>
        <end position="465"/>
    </location>
</feature>
<evidence type="ECO:0000259" key="4">
    <source>
        <dbReference type="PROSITE" id="PS51192"/>
    </source>
</evidence>
<dbReference type="InterPro" id="IPR014001">
    <property type="entry name" value="Helicase_ATP-bd"/>
</dbReference>
<keyword evidence="2" id="KW-0067">ATP-binding</keyword>
<keyword evidence="6" id="KW-0378">Hydrolase</keyword>
<dbReference type="InterPro" id="IPR036397">
    <property type="entry name" value="RNaseH_sf"/>
</dbReference>
<gene>
    <name evidence="6" type="ORF">KL86DES1_21024</name>
</gene>
<dbReference type="InterPro" id="IPR055227">
    <property type="entry name" value="HRQ1_WHD"/>
</dbReference>
<proteinExistence type="predicted"/>
<reference evidence="6" key="1">
    <citation type="submission" date="2016-08" db="EMBL/GenBank/DDBJ databases">
        <authorList>
            <person name="Seilhamer J.J."/>
        </authorList>
    </citation>
    <scope>NUCLEOTIDE SEQUENCE</scope>
    <source>
        <strain evidence="6">86-1</strain>
    </source>
</reference>
<dbReference type="Gene3D" id="3.30.420.10">
    <property type="entry name" value="Ribonuclease H-like superfamily/Ribonuclease H"/>
    <property type="match status" value="1"/>
</dbReference>
<dbReference type="GO" id="GO:0043138">
    <property type="term" value="F:3'-5' DNA helicase activity"/>
    <property type="evidence" value="ECO:0007669"/>
    <property type="project" value="TreeGrafter"/>
</dbReference>
<name>A0A212L6Y8_9BACT</name>
<dbReference type="SUPFAM" id="SSF52540">
    <property type="entry name" value="P-loop containing nucleoside triphosphate hydrolases"/>
    <property type="match status" value="1"/>
</dbReference>
<dbReference type="Pfam" id="PF22982">
    <property type="entry name" value="WHD_HRQ1"/>
    <property type="match status" value="1"/>
</dbReference>
<dbReference type="SMART" id="SM00487">
    <property type="entry name" value="DEXDc"/>
    <property type="match status" value="1"/>
</dbReference>
<evidence type="ECO:0000313" key="6">
    <source>
        <dbReference type="EMBL" id="SCM73089.1"/>
    </source>
</evidence>
<keyword evidence="1" id="KW-0547">Nucleotide-binding</keyword>
<dbReference type="PANTHER" id="PTHR47957">
    <property type="entry name" value="ATP-DEPENDENT HELICASE HRQ1"/>
    <property type="match status" value="1"/>
</dbReference>
<dbReference type="GO" id="GO:0005524">
    <property type="term" value="F:ATP binding"/>
    <property type="evidence" value="ECO:0007669"/>
    <property type="project" value="UniProtKB-KW"/>
</dbReference>
<dbReference type="GO" id="GO:0006289">
    <property type="term" value="P:nucleotide-excision repair"/>
    <property type="evidence" value="ECO:0007669"/>
    <property type="project" value="TreeGrafter"/>
</dbReference>
<dbReference type="CDD" id="cd18797">
    <property type="entry name" value="SF2_C_Hrq"/>
    <property type="match status" value="1"/>
</dbReference>
<dbReference type="PANTHER" id="PTHR47957:SF3">
    <property type="entry name" value="ATP-DEPENDENT HELICASE HRQ1"/>
    <property type="match status" value="1"/>
</dbReference>
<dbReference type="GO" id="GO:0003676">
    <property type="term" value="F:nucleic acid binding"/>
    <property type="evidence" value="ECO:0007669"/>
    <property type="project" value="InterPro"/>
</dbReference>
<evidence type="ECO:0000256" key="1">
    <source>
        <dbReference type="ARBA" id="ARBA00022741"/>
    </source>
</evidence>
<keyword evidence="6" id="KW-0347">Helicase</keyword>
<evidence type="ECO:0000259" key="5">
    <source>
        <dbReference type="PROSITE" id="PS51194"/>
    </source>
</evidence>
<accession>A0A212L6Y8</accession>
<evidence type="ECO:0000256" key="2">
    <source>
        <dbReference type="ARBA" id="ARBA00022840"/>
    </source>
</evidence>
<dbReference type="PROSITE" id="PS51194">
    <property type="entry name" value="HELICASE_CTER"/>
    <property type="match status" value="1"/>
</dbReference>
<feature type="region of interest" description="Disordered" evidence="3">
    <location>
        <begin position="817"/>
        <end position="896"/>
    </location>
</feature>
<dbReference type="Pfam" id="PF09369">
    <property type="entry name" value="MZB"/>
    <property type="match status" value="1"/>
</dbReference>
<dbReference type="InterPro" id="IPR011545">
    <property type="entry name" value="DEAD/DEAH_box_helicase_dom"/>
</dbReference>
<dbReference type="InterPro" id="IPR018973">
    <property type="entry name" value="MZB"/>
</dbReference>
<protein>
    <submittedName>
        <fullName evidence="6">DEAD/DEAH box helicase domain protein</fullName>
    </submittedName>
</protein>
<feature type="compositionally biased region" description="Low complexity" evidence="3">
    <location>
        <begin position="829"/>
        <end position="870"/>
    </location>
</feature>
<dbReference type="Gene3D" id="3.40.50.300">
    <property type="entry name" value="P-loop containing nucleotide triphosphate hydrolases"/>
    <property type="match status" value="2"/>
</dbReference>
<dbReference type="SMART" id="SM00490">
    <property type="entry name" value="HELICc"/>
    <property type="match status" value="1"/>
</dbReference>
<dbReference type="SUPFAM" id="SSF53098">
    <property type="entry name" value="Ribonuclease H-like"/>
    <property type="match status" value="1"/>
</dbReference>
<organism evidence="6">
    <name type="scientific">uncultured Desulfovibrio sp</name>
    <dbReference type="NCBI Taxonomy" id="167968"/>
    <lineage>
        <taxon>Bacteria</taxon>
        <taxon>Pseudomonadati</taxon>
        <taxon>Thermodesulfobacteriota</taxon>
        <taxon>Desulfovibrionia</taxon>
        <taxon>Desulfovibrionales</taxon>
        <taxon>Desulfovibrionaceae</taxon>
        <taxon>Desulfovibrio</taxon>
        <taxon>environmental samples</taxon>
    </lineage>
</organism>
<dbReference type="CDD" id="cd17923">
    <property type="entry name" value="DEXHc_Hrq1-like"/>
    <property type="match status" value="1"/>
</dbReference>
<dbReference type="InterPro" id="IPR012337">
    <property type="entry name" value="RNaseH-like_sf"/>
</dbReference>
<dbReference type="PROSITE" id="PS51192">
    <property type="entry name" value="HELICASE_ATP_BIND_1"/>
    <property type="match status" value="1"/>
</dbReference>
<dbReference type="AlphaFoldDB" id="A0A212L6Y8"/>
<evidence type="ECO:0000256" key="3">
    <source>
        <dbReference type="SAM" id="MobiDB-lite"/>
    </source>
</evidence>
<dbReference type="GO" id="GO:0036297">
    <property type="term" value="P:interstrand cross-link repair"/>
    <property type="evidence" value="ECO:0007669"/>
    <property type="project" value="TreeGrafter"/>
</dbReference>
<dbReference type="Pfam" id="PF00270">
    <property type="entry name" value="DEAD"/>
    <property type="match status" value="1"/>
</dbReference>
<dbReference type="InterPro" id="IPR001650">
    <property type="entry name" value="Helicase_C-like"/>
</dbReference>